<dbReference type="SUPFAM" id="SSF47384">
    <property type="entry name" value="Homodimeric domain of signal transducing histidine kinase"/>
    <property type="match status" value="1"/>
</dbReference>
<evidence type="ECO:0000256" key="9">
    <source>
        <dbReference type="PROSITE-ProRule" id="PRU00169"/>
    </source>
</evidence>
<dbReference type="PANTHER" id="PTHR43065">
    <property type="entry name" value="SENSOR HISTIDINE KINASE"/>
    <property type="match status" value="1"/>
</dbReference>
<dbReference type="GO" id="GO:0005524">
    <property type="term" value="F:ATP binding"/>
    <property type="evidence" value="ECO:0007669"/>
    <property type="project" value="UniProtKB-KW"/>
</dbReference>
<keyword evidence="7" id="KW-0067">ATP-binding</keyword>
<dbReference type="InterPro" id="IPR005467">
    <property type="entry name" value="His_kinase_dom"/>
</dbReference>
<evidence type="ECO:0000256" key="1">
    <source>
        <dbReference type="ARBA" id="ARBA00000085"/>
    </source>
</evidence>
<dbReference type="EMBL" id="JADKCH010000017">
    <property type="protein sequence ID" value="MBK8573397.1"/>
    <property type="molecule type" value="Genomic_DNA"/>
</dbReference>
<evidence type="ECO:0000256" key="4">
    <source>
        <dbReference type="ARBA" id="ARBA00022679"/>
    </source>
</evidence>
<organism evidence="14 15">
    <name type="scientific">Candidatus Geothrix odensensis</name>
    <dbReference type="NCBI Taxonomy" id="2954440"/>
    <lineage>
        <taxon>Bacteria</taxon>
        <taxon>Pseudomonadati</taxon>
        <taxon>Acidobacteriota</taxon>
        <taxon>Holophagae</taxon>
        <taxon>Holophagales</taxon>
        <taxon>Holophagaceae</taxon>
        <taxon>Geothrix</taxon>
    </lineage>
</organism>
<dbReference type="CDD" id="cd00130">
    <property type="entry name" value="PAS"/>
    <property type="match status" value="2"/>
</dbReference>
<dbReference type="AlphaFoldDB" id="A0A936K8E4"/>
<dbReference type="InterPro" id="IPR003594">
    <property type="entry name" value="HATPase_dom"/>
</dbReference>
<dbReference type="SUPFAM" id="SSF55874">
    <property type="entry name" value="ATPase domain of HSP90 chaperone/DNA topoisomerase II/histidine kinase"/>
    <property type="match status" value="1"/>
</dbReference>
<dbReference type="InterPro" id="IPR000700">
    <property type="entry name" value="PAS-assoc_C"/>
</dbReference>
<dbReference type="SMART" id="SM00388">
    <property type="entry name" value="HisKA"/>
    <property type="match status" value="1"/>
</dbReference>
<dbReference type="PRINTS" id="PR00344">
    <property type="entry name" value="BCTRLSENSOR"/>
</dbReference>
<dbReference type="PROSITE" id="PS50110">
    <property type="entry name" value="RESPONSE_REGULATORY"/>
    <property type="match status" value="1"/>
</dbReference>
<dbReference type="InterPro" id="IPR029016">
    <property type="entry name" value="GAF-like_dom_sf"/>
</dbReference>
<sequence length="909" mass="99509">MTSPPLPPQVPPASQWVDSLPLAMLAWDPVAGGLCPNRAFTELFGYEGGDLRAAAGWWESALPDPANRQTLQEAWAEALRPPASGNRPMTPLDLPMRQRDGSWRFVRAACARLGENPVITFTDLTRHHRTEEVLAFLAGGAIGVGEDFFQSLARFLAAQFAVEFVCVDVLEGDGLMAKTLAVWCDGRFEDNVSYALKDTPCGVLAGKTVCCFPSGVADSFPRDEVLRDLRAESYVGVTLRGHTGKPIGLIALIGRRPLQEPELAESLLKLVADRAAGELERLQAEEALRESEAAHRHQFTDNSSVMLMIDPEDGRILDANRAAAAFYGYAPERMLELRITDINTLPEPELRRITASIKEDEGARFEFQHRLADGSLREVEVSTSRVQAGRRRVLYSIIHDITERKRAEAMLRENEGKLRTIFEASEAGIILVSDRGEITFANRRMAEMFGMPMEQLIGTTYPEHLHPSEKQIADARMRMIITGEIDLVSVERHYLRADGGTFWGHLSGRRLENPDGSLHTLVGIITDVTKRREAEERQQLLQAQLHQAQKLESLGSLAGGVAHDMNNVLGAILGLASAHVESLPAGSPAQRAFGTIIKAAERGGNMLKGLLSFARQNAVEEQQDLDLNAIMREEVRLLERTTLSKVRLTLDLDPDLQPVRGDAGALTHALMNLCVNAVDAMPENGTLLLRTRNLPDRWVEVQVQDSGTGMPKDVLDRAMDPFFTTKEVGKGTGLGLSIVYSTVKTHQGEVELRSEPGQGTCVVLRFPASDGLAQPVETSGAHRILPFDASLEVLLVDDDELIQNSMLGMLELLGHQPCLATSGEEALIRVEGGLRPDVVILDMNMPGIGGAGTLPRLRALLPTVPVLLTTGRADQTALDLVQAHPHVTLLSKPFGMKELQAHLAPFVRS</sequence>
<comment type="caution">
    <text evidence="14">The sequence shown here is derived from an EMBL/GenBank/DDBJ whole genome shotgun (WGS) entry which is preliminary data.</text>
</comment>
<keyword evidence="8" id="KW-0902">Two-component regulatory system</keyword>
<gene>
    <name evidence="14" type="ORF">IPN91_12315</name>
</gene>
<keyword evidence="5" id="KW-0547">Nucleotide-binding</keyword>
<feature type="domain" description="Histidine kinase" evidence="10">
    <location>
        <begin position="560"/>
        <end position="770"/>
    </location>
</feature>
<accession>A0A936K8E4</accession>
<evidence type="ECO:0000256" key="6">
    <source>
        <dbReference type="ARBA" id="ARBA00022777"/>
    </source>
</evidence>
<dbReference type="CDD" id="cd00156">
    <property type="entry name" value="REC"/>
    <property type="match status" value="1"/>
</dbReference>
<evidence type="ECO:0000259" key="11">
    <source>
        <dbReference type="PROSITE" id="PS50110"/>
    </source>
</evidence>
<dbReference type="InterPro" id="IPR001610">
    <property type="entry name" value="PAC"/>
</dbReference>
<dbReference type="Pfam" id="PF00989">
    <property type="entry name" value="PAS"/>
    <property type="match status" value="1"/>
</dbReference>
<proteinExistence type="predicted"/>
<reference evidence="14 15" key="1">
    <citation type="submission" date="2020-10" db="EMBL/GenBank/DDBJ databases">
        <title>Connecting structure to function with the recovery of over 1000 high-quality activated sludge metagenome-assembled genomes encoding full-length rRNA genes using long-read sequencing.</title>
        <authorList>
            <person name="Singleton C.M."/>
            <person name="Petriglieri F."/>
            <person name="Kristensen J.M."/>
            <person name="Kirkegaard R.H."/>
            <person name="Michaelsen T.Y."/>
            <person name="Andersen M.H."/>
            <person name="Karst S.M."/>
            <person name="Dueholm M.S."/>
            <person name="Nielsen P.H."/>
            <person name="Albertsen M."/>
        </authorList>
    </citation>
    <scope>NUCLEOTIDE SEQUENCE [LARGE SCALE GENOMIC DNA]</scope>
    <source>
        <strain evidence="14">OdNE_18-Q3-R46-58_MAXAC.008</strain>
    </source>
</reference>
<dbReference type="SMART" id="SM00448">
    <property type="entry name" value="REC"/>
    <property type="match status" value="1"/>
</dbReference>
<evidence type="ECO:0000256" key="2">
    <source>
        <dbReference type="ARBA" id="ARBA00012438"/>
    </source>
</evidence>
<dbReference type="InterPro" id="IPR036890">
    <property type="entry name" value="HATPase_C_sf"/>
</dbReference>
<dbReference type="CDD" id="cd00082">
    <property type="entry name" value="HisKA"/>
    <property type="match status" value="1"/>
</dbReference>
<dbReference type="InterPro" id="IPR013767">
    <property type="entry name" value="PAS_fold"/>
</dbReference>
<feature type="modified residue" description="4-aspartylphosphate" evidence="9">
    <location>
        <position position="842"/>
    </location>
</feature>
<dbReference type="InterPro" id="IPR004358">
    <property type="entry name" value="Sig_transdc_His_kin-like_C"/>
</dbReference>
<dbReference type="EC" id="2.7.13.3" evidence="2"/>
<dbReference type="Gene3D" id="1.10.287.130">
    <property type="match status" value="1"/>
</dbReference>
<dbReference type="InterPro" id="IPR003661">
    <property type="entry name" value="HisK_dim/P_dom"/>
</dbReference>
<feature type="domain" description="PAC" evidence="13">
    <location>
        <begin position="488"/>
        <end position="540"/>
    </location>
</feature>
<dbReference type="SUPFAM" id="SSF55785">
    <property type="entry name" value="PYP-like sensor domain (PAS domain)"/>
    <property type="match status" value="3"/>
</dbReference>
<feature type="domain" description="PAS" evidence="12">
    <location>
        <begin position="414"/>
        <end position="484"/>
    </location>
</feature>
<dbReference type="Pfam" id="PF00072">
    <property type="entry name" value="Response_reg"/>
    <property type="match status" value="1"/>
</dbReference>
<evidence type="ECO:0000259" key="10">
    <source>
        <dbReference type="PROSITE" id="PS50109"/>
    </source>
</evidence>
<dbReference type="InterPro" id="IPR001789">
    <property type="entry name" value="Sig_transdc_resp-reg_receiver"/>
</dbReference>
<dbReference type="SMART" id="SM00387">
    <property type="entry name" value="HATPase_c"/>
    <property type="match status" value="1"/>
</dbReference>
<dbReference type="Gene3D" id="3.30.450.40">
    <property type="match status" value="1"/>
</dbReference>
<evidence type="ECO:0000313" key="15">
    <source>
        <dbReference type="Proteomes" id="UP000709959"/>
    </source>
</evidence>
<dbReference type="Gene3D" id="3.30.565.10">
    <property type="entry name" value="Histidine kinase-like ATPase, C-terminal domain"/>
    <property type="match status" value="1"/>
</dbReference>
<dbReference type="SMART" id="SM00091">
    <property type="entry name" value="PAS"/>
    <property type="match status" value="3"/>
</dbReference>
<dbReference type="PROSITE" id="PS50113">
    <property type="entry name" value="PAC"/>
    <property type="match status" value="2"/>
</dbReference>
<keyword evidence="3 9" id="KW-0597">Phosphoprotein</keyword>
<dbReference type="Pfam" id="PF02518">
    <property type="entry name" value="HATPase_c"/>
    <property type="match status" value="1"/>
</dbReference>
<dbReference type="InterPro" id="IPR035965">
    <property type="entry name" value="PAS-like_dom_sf"/>
</dbReference>
<evidence type="ECO:0000256" key="8">
    <source>
        <dbReference type="ARBA" id="ARBA00023012"/>
    </source>
</evidence>
<feature type="domain" description="Response regulatory" evidence="11">
    <location>
        <begin position="792"/>
        <end position="907"/>
    </location>
</feature>
<dbReference type="SUPFAM" id="SSF55781">
    <property type="entry name" value="GAF domain-like"/>
    <property type="match status" value="1"/>
</dbReference>
<dbReference type="GO" id="GO:0006355">
    <property type="term" value="P:regulation of DNA-templated transcription"/>
    <property type="evidence" value="ECO:0007669"/>
    <property type="project" value="InterPro"/>
</dbReference>
<dbReference type="PROSITE" id="PS50112">
    <property type="entry name" value="PAS"/>
    <property type="match status" value="1"/>
</dbReference>
<evidence type="ECO:0000256" key="5">
    <source>
        <dbReference type="ARBA" id="ARBA00022741"/>
    </source>
</evidence>
<dbReference type="SUPFAM" id="SSF52172">
    <property type="entry name" value="CheY-like"/>
    <property type="match status" value="1"/>
</dbReference>
<dbReference type="PANTHER" id="PTHR43065:SF42">
    <property type="entry name" value="TWO-COMPONENT SENSOR PPRA"/>
    <property type="match status" value="1"/>
</dbReference>
<dbReference type="Gene3D" id="3.30.450.20">
    <property type="entry name" value="PAS domain"/>
    <property type="match status" value="3"/>
</dbReference>
<dbReference type="SMART" id="SM00086">
    <property type="entry name" value="PAC"/>
    <property type="match status" value="2"/>
</dbReference>
<evidence type="ECO:0000259" key="13">
    <source>
        <dbReference type="PROSITE" id="PS50113"/>
    </source>
</evidence>
<name>A0A936K8E4_9BACT</name>
<keyword evidence="6" id="KW-0418">Kinase</keyword>
<evidence type="ECO:0000256" key="3">
    <source>
        <dbReference type="ARBA" id="ARBA00022553"/>
    </source>
</evidence>
<dbReference type="GO" id="GO:0000155">
    <property type="term" value="F:phosphorelay sensor kinase activity"/>
    <property type="evidence" value="ECO:0007669"/>
    <property type="project" value="InterPro"/>
</dbReference>
<dbReference type="PROSITE" id="PS50109">
    <property type="entry name" value="HIS_KIN"/>
    <property type="match status" value="1"/>
</dbReference>
<dbReference type="Gene3D" id="3.40.50.2300">
    <property type="match status" value="1"/>
</dbReference>
<feature type="domain" description="PAC" evidence="13">
    <location>
        <begin position="363"/>
        <end position="413"/>
    </location>
</feature>
<protein>
    <recommendedName>
        <fullName evidence="2">histidine kinase</fullName>
        <ecNumber evidence="2">2.7.13.3</ecNumber>
    </recommendedName>
</protein>
<dbReference type="InterPro" id="IPR000014">
    <property type="entry name" value="PAS"/>
</dbReference>
<evidence type="ECO:0000259" key="12">
    <source>
        <dbReference type="PROSITE" id="PS50112"/>
    </source>
</evidence>
<dbReference type="InterPro" id="IPR036097">
    <property type="entry name" value="HisK_dim/P_sf"/>
</dbReference>
<evidence type="ECO:0000256" key="7">
    <source>
        <dbReference type="ARBA" id="ARBA00022840"/>
    </source>
</evidence>
<keyword evidence="4" id="KW-0808">Transferase</keyword>
<dbReference type="Pfam" id="PF13426">
    <property type="entry name" value="PAS_9"/>
    <property type="match status" value="1"/>
</dbReference>
<evidence type="ECO:0000313" key="14">
    <source>
        <dbReference type="EMBL" id="MBK8573397.1"/>
    </source>
</evidence>
<dbReference type="InterPro" id="IPR011006">
    <property type="entry name" value="CheY-like_superfamily"/>
</dbReference>
<dbReference type="NCBIfam" id="TIGR00229">
    <property type="entry name" value="sensory_box"/>
    <property type="match status" value="2"/>
</dbReference>
<comment type="catalytic activity">
    <reaction evidence="1">
        <text>ATP + protein L-histidine = ADP + protein N-phospho-L-histidine.</text>
        <dbReference type="EC" id="2.7.13.3"/>
    </reaction>
</comment>
<dbReference type="Proteomes" id="UP000709959">
    <property type="component" value="Unassembled WGS sequence"/>
</dbReference>